<sequence>MADHVEGPAEVGAEMDYSEHEKTYAMFIAGAKYGTLHIVTLLIAMAFFFFTAAGFFSSLILFVILSAIGVVLLR</sequence>
<dbReference type="EMBL" id="SMSI01000003">
    <property type="protein sequence ID" value="TDH35033.1"/>
    <property type="molecule type" value="Genomic_DNA"/>
</dbReference>
<dbReference type="InterPro" id="IPR036596">
    <property type="entry name" value="Cyt-C_aa3_sf"/>
</dbReference>
<dbReference type="Gene3D" id="1.20.5.160">
    <property type="entry name" value="Bacterial aa3 type cytochrome c oxidase subunit IV"/>
    <property type="match status" value="1"/>
</dbReference>
<dbReference type="SUPFAM" id="SSF81469">
    <property type="entry name" value="Bacterial aa3 type cytochrome c oxidase subunit IV"/>
    <property type="match status" value="1"/>
</dbReference>
<comment type="caution">
    <text evidence="3">The sequence shown here is derived from an EMBL/GenBank/DDBJ whole genome shotgun (WGS) entry which is preliminary data.</text>
</comment>
<protein>
    <submittedName>
        <fullName evidence="3">Aa3-type cytochrome c oxidase subunit IV</fullName>
    </submittedName>
</protein>
<evidence type="ECO:0000313" key="4">
    <source>
        <dbReference type="Proteomes" id="UP000295131"/>
    </source>
</evidence>
<proteinExistence type="predicted"/>
<name>A0A4R5PIG9_9HYPH</name>
<keyword evidence="1" id="KW-1133">Transmembrane helix</keyword>
<dbReference type="RefSeq" id="WP_133285318.1">
    <property type="nucleotide sequence ID" value="NZ_SMSI01000003.1"/>
</dbReference>
<dbReference type="OrthoDB" id="9812071at2"/>
<keyword evidence="1" id="KW-0812">Transmembrane</keyword>
<evidence type="ECO:0000313" key="3">
    <source>
        <dbReference type="EMBL" id="TDH35033.1"/>
    </source>
</evidence>
<feature type="domain" description="Cytochrome c oxidase subunit IV bacterial aa3 type" evidence="2">
    <location>
        <begin position="4"/>
        <end position="49"/>
    </location>
</feature>
<keyword evidence="4" id="KW-1185">Reference proteome</keyword>
<feature type="transmembrane region" description="Helical" evidence="1">
    <location>
        <begin position="24"/>
        <end position="49"/>
    </location>
</feature>
<reference evidence="3 4" key="1">
    <citation type="journal article" date="2013" name="Int. J. Syst. Evol. Microbiol.">
        <title>Hoeflea suaedae sp. nov., an endophytic bacterium isolated from the root of the halophyte Suaeda maritima.</title>
        <authorList>
            <person name="Chung E.J."/>
            <person name="Park J.A."/>
            <person name="Pramanik P."/>
            <person name="Bibi F."/>
            <person name="Jeon C.O."/>
            <person name="Chung Y.R."/>
        </authorList>
    </citation>
    <scope>NUCLEOTIDE SEQUENCE [LARGE SCALE GENOMIC DNA]</scope>
    <source>
        <strain evidence="3 4">YC6898</strain>
    </source>
</reference>
<evidence type="ECO:0000256" key="1">
    <source>
        <dbReference type="SAM" id="Phobius"/>
    </source>
</evidence>
<organism evidence="3 4">
    <name type="scientific">Pseudohoeflea suaedae</name>
    <dbReference type="NCBI Taxonomy" id="877384"/>
    <lineage>
        <taxon>Bacteria</taxon>
        <taxon>Pseudomonadati</taxon>
        <taxon>Pseudomonadota</taxon>
        <taxon>Alphaproteobacteria</taxon>
        <taxon>Hyphomicrobiales</taxon>
        <taxon>Rhizobiaceae</taxon>
        <taxon>Pseudohoeflea</taxon>
    </lineage>
</organism>
<keyword evidence="1" id="KW-0472">Membrane</keyword>
<gene>
    <name evidence="3" type="ORF">E2A64_15045</name>
</gene>
<dbReference type="Proteomes" id="UP000295131">
    <property type="component" value="Unassembled WGS sequence"/>
</dbReference>
<dbReference type="Pfam" id="PF07835">
    <property type="entry name" value="COX4_pro_2"/>
    <property type="match status" value="1"/>
</dbReference>
<accession>A0A4R5PIG9</accession>
<dbReference type="AlphaFoldDB" id="A0A4R5PIG9"/>
<feature type="transmembrane region" description="Helical" evidence="1">
    <location>
        <begin position="55"/>
        <end position="73"/>
    </location>
</feature>
<evidence type="ECO:0000259" key="2">
    <source>
        <dbReference type="Pfam" id="PF07835"/>
    </source>
</evidence>
<dbReference type="InterPro" id="IPR012422">
    <property type="entry name" value="Cyt_c_oxidase_su4_bac-aa3"/>
</dbReference>